<organism evidence="2 3">
    <name type="scientific">Pseudomonas arcuscaelestis</name>
    <dbReference type="NCBI Taxonomy" id="2710591"/>
    <lineage>
        <taxon>Bacteria</taxon>
        <taxon>Pseudomonadati</taxon>
        <taxon>Pseudomonadota</taxon>
        <taxon>Gammaproteobacteria</taxon>
        <taxon>Pseudomonadales</taxon>
        <taxon>Pseudomonadaceae</taxon>
        <taxon>Pseudomonas</taxon>
    </lineage>
</organism>
<dbReference type="EMBL" id="JACOPV010000008">
    <property type="protein sequence ID" value="MBM5458687.1"/>
    <property type="molecule type" value="Genomic_DNA"/>
</dbReference>
<reference evidence="2 3" key="1">
    <citation type="submission" date="2020-08" db="EMBL/GenBank/DDBJ databases">
        <title>Description of novel Pseudomonas species.</title>
        <authorList>
            <person name="Duman M."/>
            <person name="Mulet M."/>
            <person name="Altun S."/>
            <person name="Saticioglu I.B."/>
            <person name="Lalucat J."/>
            <person name="Garcia-Valdes E."/>
        </authorList>
    </citation>
    <scope>NUCLEOTIDE SEQUENCE [LARGE SCALE GENOMIC DNA]</scope>
    <source>
        <strain evidence="2 3">P66</strain>
    </source>
</reference>
<sequence length="81" mass="8789">MTTVERIRNLTYRLSKIICLVIFASLMIWLSPGADYLRSIGLQSDLIRMVMLGGAVLPALFAAAILRMLIAPPAPEAGSTN</sequence>
<keyword evidence="1" id="KW-1133">Transmembrane helix</keyword>
<keyword evidence="1" id="KW-0472">Membrane</keyword>
<feature type="transmembrane region" description="Helical" evidence="1">
    <location>
        <begin position="50"/>
        <end position="70"/>
    </location>
</feature>
<keyword evidence="3" id="KW-1185">Reference proteome</keyword>
<gene>
    <name evidence="2" type="ORF">H8F21_14050</name>
</gene>
<name>A0ABS2BYJ3_9PSED</name>
<evidence type="ECO:0000256" key="1">
    <source>
        <dbReference type="SAM" id="Phobius"/>
    </source>
</evidence>
<keyword evidence="1" id="KW-0812">Transmembrane</keyword>
<accession>A0ABS2BYJ3</accession>
<dbReference type="RefSeq" id="WP_203584626.1">
    <property type="nucleotide sequence ID" value="NZ_JACOPV010000008.1"/>
</dbReference>
<dbReference type="Proteomes" id="UP000745663">
    <property type="component" value="Unassembled WGS sequence"/>
</dbReference>
<comment type="caution">
    <text evidence="2">The sequence shown here is derived from an EMBL/GenBank/DDBJ whole genome shotgun (WGS) entry which is preliminary data.</text>
</comment>
<evidence type="ECO:0000313" key="3">
    <source>
        <dbReference type="Proteomes" id="UP000745663"/>
    </source>
</evidence>
<evidence type="ECO:0008006" key="4">
    <source>
        <dbReference type="Google" id="ProtNLM"/>
    </source>
</evidence>
<protein>
    <recommendedName>
        <fullName evidence="4">DUF2798 domain-containing protein</fullName>
    </recommendedName>
</protein>
<feature type="transmembrane region" description="Helical" evidence="1">
    <location>
        <begin position="12"/>
        <end position="30"/>
    </location>
</feature>
<evidence type="ECO:0000313" key="2">
    <source>
        <dbReference type="EMBL" id="MBM5458687.1"/>
    </source>
</evidence>
<proteinExistence type="predicted"/>